<dbReference type="Proteomes" id="UP000295705">
    <property type="component" value="Unassembled WGS sequence"/>
</dbReference>
<dbReference type="InterPro" id="IPR012577">
    <property type="entry name" value="NIPSNAP"/>
</dbReference>
<keyword evidence="3" id="KW-1185">Reference proteome</keyword>
<name>A0A4R6V5U2_9PSEU</name>
<reference evidence="2 3" key="1">
    <citation type="submission" date="2019-03" db="EMBL/GenBank/DDBJ databases">
        <title>Genomic Encyclopedia of Type Strains, Phase IV (KMG-IV): sequencing the most valuable type-strain genomes for metagenomic binning, comparative biology and taxonomic classification.</title>
        <authorList>
            <person name="Goeker M."/>
        </authorList>
    </citation>
    <scope>NUCLEOTIDE SEQUENCE [LARGE SCALE GENOMIC DNA]</scope>
    <source>
        <strain evidence="2 3">DSM 45775</strain>
    </source>
</reference>
<proteinExistence type="predicted"/>
<dbReference type="EMBL" id="SNYO01000005">
    <property type="protein sequence ID" value="TDQ55865.1"/>
    <property type="molecule type" value="Genomic_DNA"/>
</dbReference>
<evidence type="ECO:0000259" key="1">
    <source>
        <dbReference type="Pfam" id="PF07978"/>
    </source>
</evidence>
<evidence type="ECO:0000313" key="2">
    <source>
        <dbReference type="EMBL" id="TDQ55865.1"/>
    </source>
</evidence>
<feature type="domain" description="NIPSNAP" evidence="1">
    <location>
        <begin position="3"/>
        <end position="94"/>
    </location>
</feature>
<dbReference type="AlphaFoldDB" id="A0A4R6V5U2"/>
<dbReference type="Gene3D" id="3.30.70.100">
    <property type="match status" value="1"/>
</dbReference>
<protein>
    <submittedName>
        <fullName evidence="2">NIPSNAP protein</fullName>
    </submittedName>
</protein>
<accession>A0A4R6V5U2</accession>
<gene>
    <name evidence="2" type="ORF">EV188_105263</name>
</gene>
<dbReference type="InterPro" id="IPR011008">
    <property type="entry name" value="Dimeric_a/b-barrel"/>
</dbReference>
<dbReference type="Pfam" id="PF07978">
    <property type="entry name" value="NIPSNAP"/>
    <property type="match status" value="1"/>
</dbReference>
<evidence type="ECO:0000313" key="3">
    <source>
        <dbReference type="Proteomes" id="UP000295705"/>
    </source>
</evidence>
<dbReference type="SUPFAM" id="SSF54909">
    <property type="entry name" value="Dimeric alpha+beta barrel"/>
    <property type="match status" value="1"/>
</dbReference>
<comment type="caution">
    <text evidence="2">The sequence shown here is derived from an EMBL/GenBank/DDBJ whole genome shotgun (WGS) entry which is preliminary data.</text>
</comment>
<organism evidence="2 3">
    <name type="scientific">Actinomycetospora succinea</name>
    <dbReference type="NCBI Taxonomy" id="663603"/>
    <lineage>
        <taxon>Bacteria</taxon>
        <taxon>Bacillati</taxon>
        <taxon>Actinomycetota</taxon>
        <taxon>Actinomycetes</taxon>
        <taxon>Pseudonocardiales</taxon>
        <taxon>Pseudonocardiaceae</taxon>
        <taxon>Actinomycetospora</taxon>
    </lineage>
</organism>
<sequence length="96" mass="11002">MHYVIDPAKTADFERFATRWMDLVARHGGVHHGYFLPAEGASDAALALFSFPSLADYETYRARFGDDPEFVEADRIRDESGCVVRYDRTFMRPLLP</sequence>